<organism evidence="9">
    <name type="scientific">uncultured bacterium IN-02</name>
    <dbReference type="NCBI Taxonomy" id="1805580"/>
    <lineage>
        <taxon>Bacteria</taxon>
        <taxon>environmental samples</taxon>
    </lineage>
</organism>
<dbReference type="GO" id="GO:0004222">
    <property type="term" value="F:metalloendopeptidase activity"/>
    <property type="evidence" value="ECO:0007669"/>
    <property type="project" value="UniProtKB-UniRule"/>
</dbReference>
<dbReference type="SUPFAM" id="SSF55486">
    <property type="entry name" value="Metalloproteases ('zincins'), catalytic domain"/>
    <property type="match status" value="1"/>
</dbReference>
<dbReference type="GO" id="GO:0046872">
    <property type="term" value="F:metal ion binding"/>
    <property type="evidence" value="ECO:0007669"/>
    <property type="project" value="UniProtKB-UniRule"/>
</dbReference>
<dbReference type="PANTHER" id="PTHR11804:SF84">
    <property type="entry name" value="SACCHAROLYSIN"/>
    <property type="match status" value="1"/>
</dbReference>
<keyword evidence="3 6" id="KW-0378">Hydrolase</keyword>
<dbReference type="InterPro" id="IPR001567">
    <property type="entry name" value="Pept_M3A_M3B_dom"/>
</dbReference>
<comment type="cofactor">
    <cofactor evidence="6">
        <name>Zn(2+)</name>
        <dbReference type="ChEBI" id="CHEBI:29105"/>
    </cofactor>
    <text evidence="6">Binds 1 zinc ion.</text>
</comment>
<protein>
    <recommendedName>
        <fullName evidence="6">Oligopeptidase F</fullName>
        <ecNumber evidence="6">3.4.24.-</ecNumber>
    </recommendedName>
</protein>
<dbReference type="NCBIfam" id="TIGR00181">
    <property type="entry name" value="pepF"/>
    <property type="match status" value="1"/>
</dbReference>
<sequence length="595" mass="67609">MELKNRKDMNPEFMWDFTHIFPTKEAWEAAYKEAEAMTAGLAAYEGTLGESAAALKKALDAVNAAGEKLERVYLYAMLHKSGDNGDPEYQAMEARCVTLLVSYQMTTAFLTPEILSIPEETLASYMKEEGLATYRHMIEDMCRARAHTLDAARERMLAQLSDVAQTPDNSFTMLESVDMTFPTITDEEGREVTLTHGNFGVYRESSDQRVRRESFEKYFGEFKRYINTFAAMYAGSVKFDTFFASVRGHKSACEAALFSNNVPVSVYDSLVEAIHSRLGTMRQYLALRKRVLGLEELNMYDLYNPMLDSVEFKVTYEESKALVKEALKPLGEEYGKLLDKAYAEHWMDVYENKGKTTGAFSCGVHGVHPYVLLNFTDTLDDAFTMAHELGHAMHSYKSSEAQDYANHDYRILVAEVASTVNEVLLTKYLLKTETDKKRRAYILNHFLEGFRTTVFRQTLFAEFERKAHEMEQAGEPLTAQSLNKVYRELNELYYEGAIVNDLMEIEWARIPHFYNAFYVYQYATGFSSAVAIANRILETGDASDYLRFLSLGGSDYPLEELKVAGVDLTKPEAVLSALDVFQSSLDELEALLKEI</sequence>
<keyword evidence="1 6" id="KW-0645">Protease</keyword>
<evidence type="ECO:0000256" key="6">
    <source>
        <dbReference type="RuleBase" id="RU368091"/>
    </source>
</evidence>
<dbReference type="Pfam" id="PF01432">
    <property type="entry name" value="Peptidase_M3"/>
    <property type="match status" value="1"/>
</dbReference>
<dbReference type="InterPro" id="IPR042088">
    <property type="entry name" value="OligoPept_F_C"/>
</dbReference>
<keyword evidence="2 6" id="KW-0479">Metal-binding</keyword>
<dbReference type="GO" id="GO:0006508">
    <property type="term" value="P:proteolysis"/>
    <property type="evidence" value="ECO:0007669"/>
    <property type="project" value="UniProtKB-KW"/>
</dbReference>
<dbReference type="AlphaFoldDB" id="A0A142BVK0"/>
<dbReference type="Pfam" id="PF08439">
    <property type="entry name" value="Peptidase_M3_N"/>
    <property type="match status" value="1"/>
</dbReference>
<reference evidence="9" key="1">
    <citation type="journal article" date="2016" name="Appl. Environ. Microbiol.">
        <title>Diversity of the Tetracycline Mobilome within a Chinese Pig Manure Sample.</title>
        <authorList>
            <person name="Leclercq S.O."/>
            <person name="Wang C."/>
            <person name="Zhu Y."/>
            <person name="Wu H."/>
            <person name="Du X."/>
            <person name="Liu Z."/>
            <person name="Feng J."/>
        </authorList>
    </citation>
    <scope>NUCLEOTIDE SEQUENCE</scope>
</reference>
<dbReference type="GO" id="GO:0006518">
    <property type="term" value="P:peptide metabolic process"/>
    <property type="evidence" value="ECO:0007669"/>
    <property type="project" value="TreeGrafter"/>
</dbReference>
<reference evidence="9" key="2">
    <citation type="submission" date="2016-02" db="EMBL/GenBank/DDBJ databases">
        <authorList>
            <person name="Wen L."/>
            <person name="He K."/>
            <person name="Yang H."/>
        </authorList>
    </citation>
    <scope>NUCLEOTIDE SEQUENCE</scope>
</reference>
<evidence type="ECO:0000256" key="2">
    <source>
        <dbReference type="ARBA" id="ARBA00022723"/>
    </source>
</evidence>
<gene>
    <name evidence="9" type="primary">pepF1</name>
</gene>
<comment type="function">
    <text evidence="6">Has oligopeptidase activity and degrades a variety of small bioactive peptides.</text>
</comment>
<evidence type="ECO:0000256" key="1">
    <source>
        <dbReference type="ARBA" id="ARBA00022670"/>
    </source>
</evidence>
<dbReference type="InterPro" id="IPR013647">
    <property type="entry name" value="OligopepF_N_dom"/>
</dbReference>
<name>A0A142BVK0_9BACT</name>
<dbReference type="Gene3D" id="1.10.287.830">
    <property type="entry name" value="putative peptidase helix hairpin domain like"/>
    <property type="match status" value="1"/>
</dbReference>
<proteinExistence type="inferred from homology"/>
<keyword evidence="4 6" id="KW-0862">Zinc</keyword>
<keyword evidence="5 6" id="KW-0482">Metalloprotease</keyword>
<dbReference type="Gene3D" id="1.20.140.70">
    <property type="entry name" value="Oligopeptidase f, N-terminal domain"/>
    <property type="match status" value="1"/>
</dbReference>
<feature type="domain" description="Oligopeptidase F N-terminal" evidence="8">
    <location>
        <begin position="113"/>
        <end position="181"/>
    </location>
</feature>
<dbReference type="PANTHER" id="PTHR11804">
    <property type="entry name" value="PROTEASE M3 THIMET OLIGOPEPTIDASE-RELATED"/>
    <property type="match status" value="1"/>
</dbReference>
<evidence type="ECO:0000256" key="3">
    <source>
        <dbReference type="ARBA" id="ARBA00022801"/>
    </source>
</evidence>
<dbReference type="InterPro" id="IPR045090">
    <property type="entry name" value="Pept_M3A_M3B"/>
</dbReference>
<evidence type="ECO:0000256" key="5">
    <source>
        <dbReference type="ARBA" id="ARBA00023049"/>
    </source>
</evidence>
<evidence type="ECO:0000313" key="9">
    <source>
        <dbReference type="EMBL" id="AMP42138.1"/>
    </source>
</evidence>
<dbReference type="Gene3D" id="1.10.1370.20">
    <property type="entry name" value="Oligoendopeptidase f, C-terminal domain"/>
    <property type="match status" value="1"/>
</dbReference>
<dbReference type="EC" id="3.4.24.-" evidence="6"/>
<evidence type="ECO:0000259" key="7">
    <source>
        <dbReference type="Pfam" id="PF01432"/>
    </source>
</evidence>
<accession>A0A142BVK0</accession>
<feature type="domain" description="Peptidase M3A/M3B catalytic" evidence="7">
    <location>
        <begin position="202"/>
        <end position="578"/>
    </location>
</feature>
<comment type="similarity">
    <text evidence="6">Belongs to the peptidase M3B family.</text>
</comment>
<dbReference type="InterPro" id="IPR004438">
    <property type="entry name" value="Peptidase_M3B"/>
</dbReference>
<evidence type="ECO:0000259" key="8">
    <source>
        <dbReference type="Pfam" id="PF08439"/>
    </source>
</evidence>
<dbReference type="CDD" id="cd09608">
    <property type="entry name" value="M3B_PepF"/>
    <property type="match status" value="1"/>
</dbReference>
<dbReference type="EMBL" id="KU736867">
    <property type="protein sequence ID" value="AMP42138.1"/>
    <property type="molecule type" value="Genomic_DNA"/>
</dbReference>
<evidence type="ECO:0000256" key="4">
    <source>
        <dbReference type="ARBA" id="ARBA00022833"/>
    </source>
</evidence>